<feature type="domain" description="Thiolase C-terminal" evidence="1">
    <location>
        <begin position="264"/>
        <end position="374"/>
    </location>
</feature>
<dbReference type="Proteomes" id="UP000231553">
    <property type="component" value="Unassembled WGS sequence"/>
</dbReference>
<evidence type="ECO:0000259" key="1">
    <source>
        <dbReference type="Pfam" id="PF22691"/>
    </source>
</evidence>
<reference evidence="2 3" key="1">
    <citation type="journal article" date="2018" name="Int. J. Syst. Evol. Microbiol.">
        <title>Pseudooceanicola lipolyticus sp. nov., a marine alphaproteobacterium, reclassification of Oceanicola flagellatus as Pseudooceanicola flagellatus comb. nov. and emended description of the genus Pseudooceanicola.</title>
        <authorList>
            <person name="Huang M.-M."/>
            <person name="Guo L.-L."/>
            <person name="Wu Y.-H."/>
            <person name="Lai Q.-L."/>
            <person name="Shao Z.-Z."/>
            <person name="Wang C.-S."/>
            <person name="Wu M."/>
            <person name="Xu X.-W."/>
        </authorList>
    </citation>
    <scope>NUCLEOTIDE SEQUENCE [LARGE SCALE GENOMIC DNA]</scope>
    <source>
        <strain evidence="2 3">157</strain>
    </source>
</reference>
<dbReference type="RefSeq" id="WP_100161234.1">
    <property type="nucleotide sequence ID" value="NZ_PGTB01000005.1"/>
</dbReference>
<dbReference type="Gene3D" id="3.40.47.10">
    <property type="match status" value="1"/>
</dbReference>
<gene>
    <name evidence="2" type="ORF">CVM52_03605</name>
</gene>
<sequence length="392" mass="41962">MTGYQRQAYRNVVIAAPVTVPYQRYSEEAAHWWFGAALRGLAQRSGISHRDFDGLSAASFSLAPDSAVALTQHFGMSVRWLDNVPLGGAAATAAIRRAARAVESGDAEVVACIAADTNHIDSFRQSLSNFSRFAQDAVYPIGAGGANASFAHLTDHYMRRYNATREDFGRICVAQRTNALANPNALMKKPLTLEAYLGAPPISEPIHLFDCVMPCAGAEAFLVMREETATAQGLPFVRLAGSIERHHAFPDDPVQDRGGWARDVDELYAMAGCGPADIDVLQTYDDYPVIVMLQFEDLGFCAKGEAKEFVRAHDLTFAGDFPQNTSGGQLSAGQAGAAGGHMGVVESLRQLLGEAGARQVKTPRRAMALGFGMINYDRGLSSGAVILEGSGA</sequence>
<dbReference type="OrthoDB" id="9790314at2"/>
<dbReference type="InterPro" id="IPR055140">
    <property type="entry name" value="Thiolase_C_2"/>
</dbReference>
<dbReference type="PANTHER" id="PTHR42870">
    <property type="entry name" value="ACETYL-COA C-ACETYLTRANSFERASE"/>
    <property type="match status" value="1"/>
</dbReference>
<proteinExistence type="predicted"/>
<protein>
    <submittedName>
        <fullName evidence="2">Acetyl-CoA acetyltransferase</fullName>
    </submittedName>
</protein>
<dbReference type="InterPro" id="IPR016039">
    <property type="entry name" value="Thiolase-like"/>
</dbReference>
<dbReference type="AlphaFoldDB" id="A0A2M8J5J9"/>
<keyword evidence="2" id="KW-0808">Transferase</keyword>
<comment type="caution">
    <text evidence="2">The sequence shown here is derived from an EMBL/GenBank/DDBJ whole genome shotgun (WGS) entry which is preliminary data.</text>
</comment>
<dbReference type="CDD" id="cd00829">
    <property type="entry name" value="SCP-x_thiolase"/>
    <property type="match status" value="1"/>
</dbReference>
<evidence type="ECO:0000313" key="3">
    <source>
        <dbReference type="Proteomes" id="UP000231553"/>
    </source>
</evidence>
<evidence type="ECO:0000313" key="2">
    <source>
        <dbReference type="EMBL" id="PJE38047.1"/>
    </source>
</evidence>
<dbReference type="EMBL" id="PGTB01000005">
    <property type="protein sequence ID" value="PJE38047.1"/>
    <property type="molecule type" value="Genomic_DNA"/>
</dbReference>
<dbReference type="PANTHER" id="PTHR42870:SF1">
    <property type="entry name" value="NON-SPECIFIC LIPID-TRANSFER PROTEIN-LIKE 2"/>
    <property type="match status" value="1"/>
</dbReference>
<organism evidence="2 3">
    <name type="scientific">Pseudooceanicola lipolyticus</name>
    <dbReference type="NCBI Taxonomy" id="2029104"/>
    <lineage>
        <taxon>Bacteria</taxon>
        <taxon>Pseudomonadati</taxon>
        <taxon>Pseudomonadota</taxon>
        <taxon>Alphaproteobacteria</taxon>
        <taxon>Rhodobacterales</taxon>
        <taxon>Paracoccaceae</taxon>
        <taxon>Pseudooceanicola</taxon>
    </lineage>
</organism>
<name>A0A2M8J5J9_9RHOB</name>
<dbReference type="SUPFAM" id="SSF53901">
    <property type="entry name" value="Thiolase-like"/>
    <property type="match status" value="2"/>
</dbReference>
<accession>A0A2M8J5J9</accession>
<dbReference type="Pfam" id="PF22691">
    <property type="entry name" value="Thiolase_C_1"/>
    <property type="match status" value="1"/>
</dbReference>
<keyword evidence="3" id="KW-1185">Reference proteome</keyword>
<dbReference type="GO" id="GO:0016746">
    <property type="term" value="F:acyltransferase activity"/>
    <property type="evidence" value="ECO:0007669"/>
    <property type="project" value="InterPro"/>
</dbReference>